<evidence type="ECO:0000313" key="3">
    <source>
        <dbReference type="EMBL" id="SEM75821.1"/>
    </source>
</evidence>
<accession>A0A1H8AYH1</accession>
<dbReference type="AlphaFoldDB" id="A0A1H8AYH1"/>
<dbReference type="STRING" id="917.SAMN05216326_11513"/>
<protein>
    <submittedName>
        <fullName evidence="3">Uncharacterized protein</fullName>
    </submittedName>
</protein>
<keyword evidence="2" id="KW-1133">Transmembrane helix</keyword>
<evidence type="ECO:0000313" key="4">
    <source>
        <dbReference type="Proteomes" id="UP000199459"/>
    </source>
</evidence>
<feature type="transmembrane region" description="Helical" evidence="2">
    <location>
        <begin position="163"/>
        <end position="182"/>
    </location>
</feature>
<organism evidence="3 4">
    <name type="scientific">Nitrosomonas marina</name>
    <dbReference type="NCBI Taxonomy" id="917"/>
    <lineage>
        <taxon>Bacteria</taxon>
        <taxon>Pseudomonadati</taxon>
        <taxon>Pseudomonadota</taxon>
        <taxon>Betaproteobacteria</taxon>
        <taxon>Nitrosomonadales</taxon>
        <taxon>Nitrosomonadaceae</taxon>
        <taxon>Nitrosomonas</taxon>
    </lineage>
</organism>
<reference evidence="3 4" key="1">
    <citation type="submission" date="2016-10" db="EMBL/GenBank/DDBJ databases">
        <authorList>
            <person name="de Groot N.N."/>
        </authorList>
    </citation>
    <scope>NUCLEOTIDE SEQUENCE [LARGE SCALE GENOMIC DNA]</scope>
    <source>
        <strain evidence="3 4">Nm22</strain>
    </source>
</reference>
<dbReference type="OrthoDB" id="8565265at2"/>
<evidence type="ECO:0000256" key="1">
    <source>
        <dbReference type="SAM" id="MobiDB-lite"/>
    </source>
</evidence>
<evidence type="ECO:0000256" key="2">
    <source>
        <dbReference type="SAM" id="Phobius"/>
    </source>
</evidence>
<dbReference type="RefSeq" id="WP_090627298.1">
    <property type="nucleotide sequence ID" value="NZ_FOCP01000002.1"/>
</dbReference>
<keyword evidence="2" id="KW-0472">Membrane</keyword>
<sequence>MDEKPNNVEMNGEENTMSDNSPVDACIDYGQDVLATQLGFVKDKNYDFAPQFRDLTTQLYLTGVMWKYAEGLEQVQDPRETAFEAMEAMLIRDGTKPKEAGKRIEFLKRMAQMDDGSNALAVAVGYESQPNDQSLVEVFEHYTDDIQVSGAFWRLYDRGKKTMLYGGLFVAFVVIWFVTLFMPGNSTIAILAAGLISAALFVIPVFLIGLLIYYLKIKKNKQST</sequence>
<gene>
    <name evidence="3" type="ORF">SAMN05216325_10215</name>
</gene>
<keyword evidence="2" id="KW-0812">Transmembrane</keyword>
<dbReference type="Proteomes" id="UP000199459">
    <property type="component" value="Unassembled WGS sequence"/>
</dbReference>
<dbReference type="EMBL" id="FOCP01000002">
    <property type="protein sequence ID" value="SEM75821.1"/>
    <property type="molecule type" value="Genomic_DNA"/>
</dbReference>
<name>A0A1H8AYH1_9PROT</name>
<feature type="transmembrane region" description="Helical" evidence="2">
    <location>
        <begin position="188"/>
        <end position="215"/>
    </location>
</feature>
<proteinExistence type="predicted"/>
<feature type="region of interest" description="Disordered" evidence="1">
    <location>
        <begin position="1"/>
        <end position="20"/>
    </location>
</feature>